<feature type="repeat" description="ANK" evidence="3">
    <location>
        <begin position="876"/>
        <end position="908"/>
    </location>
</feature>
<dbReference type="PROSITE" id="PS50088">
    <property type="entry name" value="ANK_REPEAT"/>
    <property type="match status" value="6"/>
</dbReference>
<dbReference type="Pfam" id="PF12796">
    <property type="entry name" value="Ank_2"/>
    <property type="match status" value="3"/>
</dbReference>
<feature type="non-terminal residue" evidence="5">
    <location>
        <position position="1114"/>
    </location>
</feature>
<dbReference type="EMBL" id="CAMXCT010001408">
    <property type="protein sequence ID" value="CAI3989824.1"/>
    <property type="molecule type" value="Genomic_DNA"/>
</dbReference>
<evidence type="ECO:0000313" key="7">
    <source>
        <dbReference type="EMBL" id="CAL4777136.1"/>
    </source>
</evidence>
<dbReference type="Gene3D" id="1.25.40.20">
    <property type="entry name" value="Ankyrin repeat-containing domain"/>
    <property type="match status" value="3"/>
</dbReference>
<comment type="caution">
    <text evidence="5">The sequence shown here is derived from an EMBL/GenBank/DDBJ whole genome shotgun (WGS) entry which is preliminary data.</text>
</comment>
<dbReference type="PANTHER" id="PTHR24171">
    <property type="entry name" value="ANKYRIN REPEAT DOMAIN-CONTAINING PROTEIN 39-RELATED"/>
    <property type="match status" value="1"/>
</dbReference>
<dbReference type="InterPro" id="IPR036770">
    <property type="entry name" value="Ankyrin_rpt-contain_sf"/>
</dbReference>
<dbReference type="SUPFAM" id="SSF48403">
    <property type="entry name" value="Ankyrin repeat"/>
    <property type="match status" value="2"/>
</dbReference>
<protein>
    <submittedName>
        <fullName evidence="7">Ankyrin-3 (ANK-3) (Ankyrin-G)</fullName>
    </submittedName>
</protein>
<name>A0A9P1FU92_9DINO</name>
<dbReference type="EMBL" id="CAMXCT030001408">
    <property type="protein sequence ID" value="CAL4777136.1"/>
    <property type="molecule type" value="Genomic_DNA"/>
</dbReference>
<keyword evidence="1" id="KW-0677">Repeat</keyword>
<sequence length="1114" mass="122238">HPCLAMDDKPYKPQRYNDKIAKIHDPNGVLLKLVTKLSAIEAWNGPVKGSLTLVLHKELTDPDPQPNQGPEKDRDKDEEKDAKEEPGSKVLQLDFLACGGTDCGLIKATEKGEIQSMELSLDTMKKSHLLQPQVQEWCTKSLFVASKRGYSEKVELLLKEGADIKKTDKVGNTALHVAARKGHKDCCHIDYSVTELAELIEKASALLRQKLTGDVSDSGAASVASFSVVEPEASADVDTLSKPVESGLSAHSERQAIVNTDMKVFKFPWERGRLAKIFGNSPAITVKTPQLKMGAQSLLRMGLTVTEEGKVEASPVVRPVGVADGRAVFLTVVKSVQDVAEPDNRAERRQKALHAWWSLLAHSLVSSAIGLKVTVEATADTVLDCAIEILDATFAVKSAGTLFRRLYAIQSYEDWCVAHLQKHWIPVSEFDVWTYVRQLQKDGAPATKPSSLVEALRFSWYLLGVEGADKAEASLRIKGVSSQMRASKRPWKPADLLTALEVRALHNLLLDESEPLGDRALAGHALHLLYARSRWSDLTMVNGVYMDPEGHFLEVATRAHKGARSAEMKTRLLPIVAPAIGIDGSAWAQTYLDVRRQCNLWLPLDGYGPMMCAPSNSSATAWTQRALTSEEGSEFLRKVLKAPKTKDRRISTHSLKSTVMSWTSKFGLSEYSRAVLARHTSKASTATAVYSRDLLSPILRELNLVINAIYNGSFCPDATRSGMLTPGALPYMGGTPLPFANMQVAPTPVKTKPHEDDEVEIVETGSACSEWSLVQRNAEDMRLFGAAETVSPSVGPDLEGQDAISETTEENSEQSTSDSEDDYEEREQHRDLLEGQSELVINRKSLVVHRVKSPGLLTCGRKLTPTYEPIHGLSGIRHTPLLLAAKHGFLQTVRLLLSERASVHATNQEGNTALMLAAMCGNGDTITELMKWSADANAANKYRFTSLHLAAEEGHTFAVKVLLQEKANLNHGNGGADSPLLLALKGCQMEMVKLLIEKGADVNAWNEDRMTPLLQIAILGQTEVVQLLVEKRADMNAKMKGLNALQLAARHGQGETAACLKKELEKLLCSPDMNLWQRRKCARQVNEAISGAIQIAKTRGYKHVVKLLKPKEPK</sequence>
<reference evidence="5" key="1">
    <citation type="submission" date="2022-10" db="EMBL/GenBank/DDBJ databases">
        <authorList>
            <person name="Chen Y."/>
            <person name="Dougan E. K."/>
            <person name="Chan C."/>
            <person name="Rhodes N."/>
            <person name="Thang M."/>
        </authorList>
    </citation>
    <scope>NUCLEOTIDE SEQUENCE</scope>
</reference>
<dbReference type="AlphaFoldDB" id="A0A9P1FU92"/>
<dbReference type="PROSITE" id="PS50297">
    <property type="entry name" value="ANK_REP_REGION"/>
    <property type="match status" value="4"/>
</dbReference>
<dbReference type="EMBL" id="CAMXCT020001408">
    <property type="protein sequence ID" value="CAL1143199.1"/>
    <property type="molecule type" value="Genomic_DNA"/>
</dbReference>
<dbReference type="GO" id="GO:0003677">
    <property type="term" value="F:DNA binding"/>
    <property type="evidence" value="ECO:0007669"/>
    <property type="project" value="InterPro"/>
</dbReference>
<keyword evidence="8" id="KW-1185">Reference proteome</keyword>
<reference evidence="6" key="2">
    <citation type="submission" date="2024-04" db="EMBL/GenBank/DDBJ databases">
        <authorList>
            <person name="Chen Y."/>
            <person name="Shah S."/>
            <person name="Dougan E. K."/>
            <person name="Thang M."/>
            <person name="Chan C."/>
        </authorList>
    </citation>
    <scope>NUCLEOTIDE SEQUENCE [LARGE SCALE GENOMIC DNA]</scope>
</reference>
<evidence type="ECO:0000256" key="1">
    <source>
        <dbReference type="ARBA" id="ARBA00022737"/>
    </source>
</evidence>
<keyword evidence="2 3" id="KW-0040">ANK repeat</keyword>
<dbReference type="InterPro" id="IPR002110">
    <property type="entry name" value="Ankyrin_rpt"/>
</dbReference>
<feature type="repeat" description="ANK" evidence="3">
    <location>
        <begin position="942"/>
        <end position="974"/>
    </location>
</feature>
<feature type="repeat" description="ANK" evidence="3">
    <location>
        <begin position="909"/>
        <end position="941"/>
    </location>
</feature>
<gene>
    <name evidence="5" type="ORF">C1SCF055_LOCUS16864</name>
</gene>
<evidence type="ECO:0000256" key="2">
    <source>
        <dbReference type="ARBA" id="ARBA00023043"/>
    </source>
</evidence>
<dbReference type="GO" id="GO:0006310">
    <property type="term" value="P:DNA recombination"/>
    <property type="evidence" value="ECO:0007669"/>
    <property type="project" value="InterPro"/>
</dbReference>
<feature type="repeat" description="ANK" evidence="3">
    <location>
        <begin position="142"/>
        <end position="169"/>
    </location>
</feature>
<dbReference type="GO" id="GO:0015074">
    <property type="term" value="P:DNA integration"/>
    <property type="evidence" value="ECO:0007669"/>
    <property type="project" value="InterPro"/>
</dbReference>
<feature type="repeat" description="ANK" evidence="3">
    <location>
        <begin position="975"/>
        <end position="1007"/>
    </location>
</feature>
<evidence type="ECO:0000256" key="4">
    <source>
        <dbReference type="SAM" id="MobiDB-lite"/>
    </source>
</evidence>
<dbReference type="SMART" id="SM00248">
    <property type="entry name" value="ANK"/>
    <property type="match status" value="8"/>
</dbReference>
<dbReference type="PRINTS" id="PR01415">
    <property type="entry name" value="ANKYRIN"/>
</dbReference>
<dbReference type="InterPro" id="IPR013762">
    <property type="entry name" value="Integrase-like_cat_sf"/>
</dbReference>
<feature type="region of interest" description="Disordered" evidence="4">
    <location>
        <begin position="788"/>
        <end position="832"/>
    </location>
</feature>
<dbReference type="Gene3D" id="1.10.443.10">
    <property type="entry name" value="Intergrase catalytic core"/>
    <property type="match status" value="1"/>
</dbReference>
<feature type="non-terminal residue" evidence="5">
    <location>
        <position position="1"/>
    </location>
</feature>
<dbReference type="Proteomes" id="UP001152797">
    <property type="component" value="Unassembled WGS sequence"/>
</dbReference>
<proteinExistence type="predicted"/>
<evidence type="ECO:0000313" key="8">
    <source>
        <dbReference type="Proteomes" id="UP001152797"/>
    </source>
</evidence>
<evidence type="ECO:0000313" key="5">
    <source>
        <dbReference type="EMBL" id="CAI3989824.1"/>
    </source>
</evidence>
<organism evidence="5">
    <name type="scientific">Cladocopium goreaui</name>
    <dbReference type="NCBI Taxonomy" id="2562237"/>
    <lineage>
        <taxon>Eukaryota</taxon>
        <taxon>Sar</taxon>
        <taxon>Alveolata</taxon>
        <taxon>Dinophyceae</taxon>
        <taxon>Suessiales</taxon>
        <taxon>Symbiodiniaceae</taxon>
        <taxon>Cladocopium</taxon>
    </lineage>
</organism>
<evidence type="ECO:0000313" key="6">
    <source>
        <dbReference type="EMBL" id="CAL1143199.1"/>
    </source>
</evidence>
<accession>A0A9P1FU92</accession>
<feature type="compositionally biased region" description="Basic and acidic residues" evidence="4">
    <location>
        <begin position="70"/>
        <end position="86"/>
    </location>
</feature>
<evidence type="ECO:0000256" key="3">
    <source>
        <dbReference type="PROSITE-ProRule" id="PRU00023"/>
    </source>
</evidence>
<feature type="region of interest" description="Disordered" evidence="4">
    <location>
        <begin position="58"/>
        <end position="86"/>
    </location>
</feature>
<feature type="compositionally biased region" description="Acidic residues" evidence="4">
    <location>
        <begin position="807"/>
        <end position="825"/>
    </location>
</feature>
<feature type="repeat" description="ANK" evidence="3">
    <location>
        <begin position="1008"/>
        <end position="1040"/>
    </location>
</feature>